<dbReference type="PANTHER" id="PTHR36440">
    <property type="entry name" value="PUTATIVE (AFU_ORTHOLOGUE AFUA_8G07350)-RELATED"/>
    <property type="match status" value="1"/>
</dbReference>
<feature type="domain" description="Cupin type-2" evidence="1">
    <location>
        <begin position="32"/>
        <end position="101"/>
    </location>
</feature>
<dbReference type="SUPFAM" id="SSF51182">
    <property type="entry name" value="RmlC-like cupins"/>
    <property type="match status" value="1"/>
</dbReference>
<gene>
    <name evidence="2" type="ORF">SY85_10265</name>
</gene>
<dbReference type="Proteomes" id="UP000077177">
    <property type="component" value="Chromosome"/>
</dbReference>
<dbReference type="OrthoDB" id="1423961at2"/>
<reference evidence="2 3" key="2">
    <citation type="journal article" date="2016" name="Int. J. Syst. Evol. Microbiol.">
        <title>Flavisolibacter tropicus sp. nov., isolated from tropical soil.</title>
        <authorList>
            <person name="Lee J.J."/>
            <person name="Kang M.S."/>
            <person name="Kim G.S."/>
            <person name="Lee C.S."/>
            <person name="Lim S."/>
            <person name="Lee J."/>
            <person name="Roh S.H."/>
            <person name="Kang H."/>
            <person name="Ha J.M."/>
            <person name="Bae S."/>
            <person name="Jung H.Y."/>
            <person name="Kim M.K."/>
        </authorList>
    </citation>
    <scope>NUCLEOTIDE SEQUENCE [LARGE SCALE GENOMIC DNA]</scope>
    <source>
        <strain evidence="2 3">LCS9</strain>
    </source>
</reference>
<dbReference type="STRING" id="1492898.SY85_10265"/>
<keyword evidence="3" id="KW-1185">Reference proteome</keyword>
<dbReference type="PANTHER" id="PTHR36440:SF1">
    <property type="entry name" value="PUTATIVE (AFU_ORTHOLOGUE AFUA_8G07350)-RELATED"/>
    <property type="match status" value="1"/>
</dbReference>
<evidence type="ECO:0000313" key="3">
    <source>
        <dbReference type="Proteomes" id="UP000077177"/>
    </source>
</evidence>
<dbReference type="KEGG" id="fla:SY85_10265"/>
<name>A0A172TVC4_9BACT</name>
<protein>
    <submittedName>
        <fullName evidence="2">Cupin</fullName>
    </submittedName>
</protein>
<dbReference type="InterPro" id="IPR053146">
    <property type="entry name" value="QDO-like"/>
</dbReference>
<dbReference type="PATRIC" id="fig|1492898.3.peg.2205"/>
<dbReference type="Gene3D" id="2.60.120.10">
    <property type="entry name" value="Jelly Rolls"/>
    <property type="match status" value="1"/>
</dbReference>
<accession>A0A172TVC4</accession>
<dbReference type="InterPro" id="IPR011051">
    <property type="entry name" value="RmlC_Cupin_sf"/>
</dbReference>
<dbReference type="Pfam" id="PF07883">
    <property type="entry name" value="Cupin_2"/>
    <property type="match status" value="1"/>
</dbReference>
<reference evidence="3" key="1">
    <citation type="submission" date="2015-01" db="EMBL/GenBank/DDBJ databases">
        <title>Flavisolibacter sp./LCS9/ whole genome sequencing.</title>
        <authorList>
            <person name="Kim M.K."/>
            <person name="Srinivasan S."/>
            <person name="Lee J.-J."/>
        </authorList>
    </citation>
    <scope>NUCLEOTIDE SEQUENCE [LARGE SCALE GENOMIC DNA]</scope>
    <source>
        <strain evidence="3">LCS9</strain>
    </source>
</reference>
<dbReference type="AlphaFoldDB" id="A0A172TVC4"/>
<evidence type="ECO:0000313" key="2">
    <source>
        <dbReference type="EMBL" id="ANE50834.1"/>
    </source>
</evidence>
<dbReference type="InterPro" id="IPR013096">
    <property type="entry name" value="Cupin_2"/>
</dbReference>
<proteinExistence type="predicted"/>
<dbReference type="EMBL" id="CP011390">
    <property type="protein sequence ID" value="ANE50834.1"/>
    <property type="molecule type" value="Genomic_DNA"/>
</dbReference>
<evidence type="ECO:0000259" key="1">
    <source>
        <dbReference type="Pfam" id="PF07883"/>
    </source>
</evidence>
<dbReference type="InterPro" id="IPR014710">
    <property type="entry name" value="RmlC-like_jellyroll"/>
</dbReference>
<organism evidence="2 3">
    <name type="scientific">Flavisolibacter tropicus</name>
    <dbReference type="NCBI Taxonomy" id="1492898"/>
    <lineage>
        <taxon>Bacteria</taxon>
        <taxon>Pseudomonadati</taxon>
        <taxon>Bacteroidota</taxon>
        <taxon>Chitinophagia</taxon>
        <taxon>Chitinophagales</taxon>
        <taxon>Chitinophagaceae</taxon>
        <taxon>Flavisolibacter</taxon>
    </lineage>
</organism>
<sequence length="149" mass="15951">MIMKSETIKAGQITIDFLLEAADTNGSAALFEFTVPVNAKVPVPHYHENFDETIYGLAGAMTFTIDGKTIDIAPGETCFIPRGAVHGFNNNKQEDAKALAVITPALLGPNYFKEMAAILNAGGPPDVEQLKLVMAKHGLMPVLPKVQNA</sequence>